<dbReference type="InterPro" id="IPR008984">
    <property type="entry name" value="SMAD_FHA_dom_sf"/>
</dbReference>
<dbReference type="EMBL" id="HE965806">
    <property type="protein sequence ID" value="CCJ54546.1"/>
    <property type="molecule type" value="Genomic_DNA"/>
</dbReference>
<name>A0A0C6P405_BORBO</name>
<gene>
    <name evidence="2" type="ORF">BN112_2629</name>
</gene>
<dbReference type="RefSeq" id="WP_010927651.1">
    <property type="nucleotide sequence ID" value="NC_019382.1"/>
</dbReference>
<reference evidence="2 3" key="1">
    <citation type="journal article" date="2012" name="BMC Genomics">
        <title>Comparative genomics of the classical Bordetella subspecies: the evolution and exchange of virulence-associated diversity amongst closely related pathogens.</title>
        <authorList>
            <person name="Park J."/>
            <person name="Zhang Y."/>
            <person name="Buboltz A.M."/>
            <person name="Zhang X."/>
            <person name="Schuster S.C."/>
            <person name="Ahuja U."/>
            <person name="Liu M."/>
            <person name="Miller J.F."/>
            <person name="Sebaihia M."/>
            <person name="Bentley S.D."/>
            <person name="Parkhill J."/>
            <person name="Harvill E.T."/>
        </authorList>
    </citation>
    <scope>NUCLEOTIDE SEQUENCE [LARGE SCALE GENOMIC DNA]</scope>
    <source>
        <strain evidence="2 3">253</strain>
    </source>
</reference>
<feature type="region of interest" description="Disordered" evidence="1">
    <location>
        <begin position="233"/>
        <end position="266"/>
    </location>
</feature>
<evidence type="ECO:0000313" key="3">
    <source>
        <dbReference type="Proteomes" id="UP000007564"/>
    </source>
</evidence>
<sequence length="266" mass="26598">MMLTLIVRNPEPGASARRADFHAPGGTLGRDAENCLALPAAPGQLCRVQAALRADAQGWRLHNLSGMAAVHINDAALAPGAVRAIQAGDTLRVGAHTLEVSGPDAPDARPAALPEAAADTPADAPRRGQAGAGAAEDIFSGLFGPGTLPVGGTADAATHPFDLDSAQARNAADPLAHLPAGDAAVSRPAGDPLALFDAPHGGADVFADATPSALPAHDPLAPLRADPVRDTLLPRHAAGDGPAAHDHAPAGGTFLRPAAPRADQAD</sequence>
<dbReference type="CDD" id="cd00060">
    <property type="entry name" value="FHA"/>
    <property type="match status" value="1"/>
</dbReference>
<evidence type="ECO:0000313" key="2">
    <source>
        <dbReference type="EMBL" id="CCJ54546.1"/>
    </source>
</evidence>
<dbReference type="Proteomes" id="UP000007564">
    <property type="component" value="Chromosome"/>
</dbReference>
<dbReference type="HOGENOM" id="CLU_1044550_0_0_4"/>
<protein>
    <recommendedName>
        <fullName evidence="4">FHA domain-containing protein</fullName>
    </recommendedName>
</protein>
<dbReference type="SUPFAM" id="SSF49879">
    <property type="entry name" value="SMAD/FHA domain"/>
    <property type="match status" value="1"/>
</dbReference>
<proteinExistence type="predicted"/>
<dbReference type="GeneID" id="93202476"/>
<evidence type="ECO:0008006" key="4">
    <source>
        <dbReference type="Google" id="ProtNLM"/>
    </source>
</evidence>
<evidence type="ECO:0000256" key="1">
    <source>
        <dbReference type="SAM" id="MobiDB-lite"/>
    </source>
</evidence>
<feature type="compositionally biased region" description="Low complexity" evidence="1">
    <location>
        <begin position="103"/>
        <end position="131"/>
    </location>
</feature>
<dbReference type="KEGG" id="bbh:BN112_2629"/>
<feature type="region of interest" description="Disordered" evidence="1">
    <location>
        <begin position="101"/>
        <end position="131"/>
    </location>
</feature>
<accession>A0A0C6P405</accession>
<dbReference type="AlphaFoldDB" id="A0A0C6P405"/>
<dbReference type="OrthoDB" id="273564at2"/>
<dbReference type="Gene3D" id="2.60.200.20">
    <property type="match status" value="1"/>
</dbReference>
<organism evidence="2 3">
    <name type="scientific">Bordetella bronchiseptica 253</name>
    <dbReference type="NCBI Taxonomy" id="568707"/>
    <lineage>
        <taxon>Bacteria</taxon>
        <taxon>Pseudomonadati</taxon>
        <taxon>Pseudomonadota</taxon>
        <taxon>Betaproteobacteria</taxon>
        <taxon>Burkholderiales</taxon>
        <taxon>Alcaligenaceae</taxon>
        <taxon>Bordetella</taxon>
    </lineage>
</organism>